<accession>A0A0R3QSQ2</accession>
<feature type="transmembrane region" description="Helical" evidence="1">
    <location>
        <begin position="6"/>
        <end position="28"/>
    </location>
</feature>
<name>A0A0R3QSQ2_9BILA</name>
<evidence type="ECO:0000313" key="2">
    <source>
        <dbReference type="EMBL" id="VDO29437.1"/>
    </source>
</evidence>
<evidence type="ECO:0000313" key="4">
    <source>
        <dbReference type="WBParaSite" id="BTMF_0001075401-mRNA-1"/>
    </source>
</evidence>
<gene>
    <name evidence="2" type="ORF">BTMF_LOCUS8789</name>
</gene>
<dbReference type="EMBL" id="UZAG01016593">
    <property type="protein sequence ID" value="VDO29437.1"/>
    <property type="molecule type" value="Genomic_DNA"/>
</dbReference>
<dbReference type="WBParaSite" id="BTMF_0001075401-mRNA-1">
    <property type="protein sequence ID" value="BTMF_0001075401-mRNA-1"/>
    <property type="gene ID" value="BTMF_0001075401"/>
</dbReference>
<feature type="transmembrane region" description="Helical" evidence="1">
    <location>
        <begin position="40"/>
        <end position="58"/>
    </location>
</feature>
<organism evidence="4">
    <name type="scientific">Brugia timori</name>
    <dbReference type="NCBI Taxonomy" id="42155"/>
    <lineage>
        <taxon>Eukaryota</taxon>
        <taxon>Metazoa</taxon>
        <taxon>Ecdysozoa</taxon>
        <taxon>Nematoda</taxon>
        <taxon>Chromadorea</taxon>
        <taxon>Rhabditida</taxon>
        <taxon>Spirurina</taxon>
        <taxon>Spiruromorpha</taxon>
        <taxon>Filarioidea</taxon>
        <taxon>Onchocercidae</taxon>
        <taxon>Brugia</taxon>
    </lineage>
</organism>
<evidence type="ECO:0000313" key="3">
    <source>
        <dbReference type="Proteomes" id="UP000280834"/>
    </source>
</evidence>
<dbReference type="AlphaFoldDB" id="A0A0R3QSQ2"/>
<sequence length="62" mass="7146">MNHGILSYHLINVISSSIINIGTLLEAFDGITSVVKARKAEIFFFFYKFCFLYAKFTFCIKI</sequence>
<keyword evidence="1" id="KW-0812">Transmembrane</keyword>
<protein>
    <submittedName>
        <fullName evidence="2 4">Uncharacterized protein</fullName>
    </submittedName>
</protein>
<keyword evidence="1" id="KW-1133">Transmembrane helix</keyword>
<dbReference type="Proteomes" id="UP000280834">
    <property type="component" value="Unassembled WGS sequence"/>
</dbReference>
<proteinExistence type="predicted"/>
<evidence type="ECO:0000256" key="1">
    <source>
        <dbReference type="SAM" id="Phobius"/>
    </source>
</evidence>
<keyword evidence="1" id="KW-0472">Membrane</keyword>
<reference evidence="4" key="1">
    <citation type="submission" date="2017-02" db="UniProtKB">
        <authorList>
            <consortium name="WormBaseParasite"/>
        </authorList>
    </citation>
    <scope>IDENTIFICATION</scope>
</reference>
<keyword evidence="3" id="KW-1185">Reference proteome</keyword>
<reference evidence="2 3" key="2">
    <citation type="submission" date="2018-11" db="EMBL/GenBank/DDBJ databases">
        <authorList>
            <consortium name="Pathogen Informatics"/>
        </authorList>
    </citation>
    <scope>NUCLEOTIDE SEQUENCE [LARGE SCALE GENOMIC DNA]</scope>
</reference>